<accession>A0A158C7N5</accession>
<dbReference type="RefSeq" id="WP_208635683.1">
    <property type="nucleotide sequence ID" value="NZ_FCOE02000017.1"/>
</dbReference>
<keyword evidence="2" id="KW-1185">Reference proteome</keyword>
<comment type="caution">
    <text evidence="1">The sequence shown here is derived from an EMBL/GenBank/DDBJ whole genome shotgun (WGS) entry which is preliminary data.</text>
</comment>
<evidence type="ECO:0000313" key="1">
    <source>
        <dbReference type="EMBL" id="SAK78364.1"/>
    </source>
</evidence>
<proteinExistence type="predicted"/>
<dbReference type="EMBL" id="FCOE02000017">
    <property type="protein sequence ID" value="SAK78364.1"/>
    <property type="molecule type" value="Genomic_DNA"/>
</dbReference>
<sequence length="131" mass="14047">MLDEFNTDGFVVIGHVTGDSGPKAAVGTVSEQVSKNIPGQYLEGGGTQALFFMDRASGSRLSELGQEVIQTKQVKRWLDPVSGISFEIKPTGWTDANGMHGYLHLPGPGTVQTMKLGAREQASKTEEATHE</sequence>
<protein>
    <submittedName>
        <fullName evidence="1">Uncharacterized protein</fullName>
    </submittedName>
</protein>
<evidence type="ECO:0000313" key="2">
    <source>
        <dbReference type="Proteomes" id="UP000054911"/>
    </source>
</evidence>
<name>A0A158C7N5_9BURK</name>
<dbReference type="AlphaFoldDB" id="A0A158C7N5"/>
<dbReference type="STRING" id="1777141.AWB80_04757"/>
<dbReference type="Proteomes" id="UP000054911">
    <property type="component" value="Unassembled WGS sequence"/>
</dbReference>
<reference evidence="1" key="1">
    <citation type="submission" date="2016-01" db="EMBL/GenBank/DDBJ databases">
        <authorList>
            <person name="Peeters C."/>
        </authorList>
    </citation>
    <scope>NUCLEOTIDE SEQUENCE [LARGE SCALE GENOMIC DNA]</scope>
    <source>
        <strain evidence="1">LMG 29323</strain>
    </source>
</reference>
<organism evidence="1 2">
    <name type="scientific">Caballeronia pedi</name>
    <dbReference type="NCBI Taxonomy" id="1777141"/>
    <lineage>
        <taxon>Bacteria</taxon>
        <taxon>Pseudomonadati</taxon>
        <taxon>Pseudomonadota</taxon>
        <taxon>Betaproteobacteria</taxon>
        <taxon>Burkholderiales</taxon>
        <taxon>Burkholderiaceae</taxon>
        <taxon>Caballeronia</taxon>
    </lineage>
</organism>
<gene>
    <name evidence="1" type="ORF">AWB80_04757</name>
</gene>